<evidence type="ECO:0000313" key="2">
    <source>
        <dbReference type="EMBL" id="MDH5829375.1"/>
    </source>
</evidence>
<sequence length="108" mass="11907">MTLRTIPIAVADAPEVEIDAALVARGLGLAPEAFRRLMDTHRIAVLCERGTGVDAGLYRASFYHGQRRVRLVVDRDGALQPHSCEVTDLPRPMQRRGRHSHGDGRDPA</sequence>
<comment type="caution">
    <text evidence="2">The sequence shown here is derived from an EMBL/GenBank/DDBJ whole genome shotgun (WGS) entry which is preliminary data.</text>
</comment>
<accession>A0ABT6JFB9</accession>
<name>A0ABT6JFB9_9GAMM</name>
<dbReference type="Pfam" id="PF20132">
    <property type="entry name" value="DUF6522"/>
    <property type="match status" value="1"/>
</dbReference>
<protein>
    <submittedName>
        <fullName evidence="2">DUF6522 family protein</fullName>
    </submittedName>
</protein>
<reference evidence="2 3" key="1">
    <citation type="submission" date="2023-04" db="EMBL/GenBank/DDBJ databases">
        <title>Luteimonas sp. M1R5S18.</title>
        <authorList>
            <person name="Sun J.-Q."/>
        </authorList>
    </citation>
    <scope>NUCLEOTIDE SEQUENCE [LARGE SCALE GENOMIC DNA]</scope>
    <source>
        <strain evidence="2 3">M1R5S18</strain>
    </source>
</reference>
<dbReference type="EMBL" id="JARXRN010000016">
    <property type="protein sequence ID" value="MDH5829375.1"/>
    <property type="molecule type" value="Genomic_DNA"/>
</dbReference>
<organism evidence="2 3">
    <name type="scientific">Luteimonas rhizosphaericola</name>
    <dbReference type="NCBI Taxonomy" id="3042024"/>
    <lineage>
        <taxon>Bacteria</taxon>
        <taxon>Pseudomonadati</taxon>
        <taxon>Pseudomonadota</taxon>
        <taxon>Gammaproteobacteria</taxon>
        <taxon>Lysobacterales</taxon>
        <taxon>Lysobacteraceae</taxon>
        <taxon>Luteimonas</taxon>
    </lineage>
</organism>
<dbReference type="RefSeq" id="WP_280599500.1">
    <property type="nucleotide sequence ID" value="NZ_JARXRN010000016.1"/>
</dbReference>
<gene>
    <name evidence="2" type="ORF">QFW80_02420</name>
</gene>
<evidence type="ECO:0000313" key="3">
    <source>
        <dbReference type="Proteomes" id="UP001156831"/>
    </source>
</evidence>
<keyword evidence="3" id="KW-1185">Reference proteome</keyword>
<proteinExistence type="predicted"/>
<feature type="region of interest" description="Disordered" evidence="1">
    <location>
        <begin position="82"/>
        <end position="108"/>
    </location>
</feature>
<dbReference type="Proteomes" id="UP001156831">
    <property type="component" value="Unassembled WGS sequence"/>
</dbReference>
<evidence type="ECO:0000256" key="1">
    <source>
        <dbReference type="SAM" id="MobiDB-lite"/>
    </source>
</evidence>
<dbReference type="InterPro" id="IPR045389">
    <property type="entry name" value="DUF6522"/>
</dbReference>